<evidence type="ECO:0000313" key="2">
    <source>
        <dbReference type="EMBL" id="NOU98787.1"/>
    </source>
</evidence>
<evidence type="ECO:0000313" key="3">
    <source>
        <dbReference type="Proteomes" id="UP000618579"/>
    </source>
</evidence>
<gene>
    <name evidence="2" type="ORF">GC097_01960</name>
</gene>
<sequence>MTSIIVRSIPSILHLILTLLYFKYIFGSNGDYLDTRLFHGFIVLLLTNTITSLIVSRGQWRQLLISLMSFIIFYALHLFFMVVTGDPSRDVEDNPAEGLVLVGLGIPYSVISLLIGTVLGIIIIRLKKQVQIFYED</sequence>
<feature type="transmembrane region" description="Helical" evidence="1">
    <location>
        <begin position="63"/>
        <end position="85"/>
    </location>
</feature>
<reference evidence="2 3" key="1">
    <citation type="submission" date="2019-10" db="EMBL/GenBank/DDBJ databases">
        <title>Description of Paenibacillus pedi sp. nov.</title>
        <authorList>
            <person name="Carlier A."/>
            <person name="Qi S."/>
        </authorList>
    </citation>
    <scope>NUCLEOTIDE SEQUENCE [LARGE SCALE GENOMIC DNA]</scope>
    <source>
        <strain evidence="2 3">LMG 31457</strain>
    </source>
</reference>
<dbReference type="EMBL" id="WHNZ01000007">
    <property type="protein sequence ID" value="NOU98787.1"/>
    <property type="molecule type" value="Genomic_DNA"/>
</dbReference>
<accession>A0ABX1ZIJ1</accession>
<evidence type="ECO:0000256" key="1">
    <source>
        <dbReference type="SAM" id="Phobius"/>
    </source>
</evidence>
<feature type="transmembrane region" description="Helical" evidence="1">
    <location>
        <begin position="105"/>
        <end position="124"/>
    </location>
</feature>
<feature type="transmembrane region" description="Helical" evidence="1">
    <location>
        <begin position="37"/>
        <end position="56"/>
    </location>
</feature>
<organism evidence="2 3">
    <name type="scientific">Paenibacillus planticolens</name>
    <dbReference type="NCBI Taxonomy" id="2654976"/>
    <lineage>
        <taxon>Bacteria</taxon>
        <taxon>Bacillati</taxon>
        <taxon>Bacillota</taxon>
        <taxon>Bacilli</taxon>
        <taxon>Bacillales</taxon>
        <taxon>Paenibacillaceae</taxon>
        <taxon>Paenibacillus</taxon>
    </lineage>
</organism>
<dbReference type="Proteomes" id="UP000618579">
    <property type="component" value="Unassembled WGS sequence"/>
</dbReference>
<protein>
    <submittedName>
        <fullName evidence="2">Uncharacterized protein</fullName>
    </submittedName>
</protein>
<keyword evidence="1" id="KW-1133">Transmembrane helix</keyword>
<comment type="caution">
    <text evidence="2">The sequence shown here is derived from an EMBL/GenBank/DDBJ whole genome shotgun (WGS) entry which is preliminary data.</text>
</comment>
<name>A0ABX1ZIJ1_9BACL</name>
<keyword evidence="3" id="KW-1185">Reference proteome</keyword>
<keyword evidence="1" id="KW-0472">Membrane</keyword>
<proteinExistence type="predicted"/>
<keyword evidence="1" id="KW-0812">Transmembrane</keyword>